<dbReference type="InterPro" id="IPR032465">
    <property type="entry name" value="ACMSD"/>
</dbReference>
<dbReference type="PANTHER" id="PTHR21240">
    <property type="entry name" value="2-AMINO-3-CARBOXYLMUCONATE-6-SEMIALDEHYDE DECARBOXYLASE"/>
    <property type="match status" value="1"/>
</dbReference>
<evidence type="ECO:0000259" key="2">
    <source>
        <dbReference type="Pfam" id="PF04909"/>
    </source>
</evidence>
<keyword evidence="4" id="KW-1185">Reference proteome</keyword>
<reference evidence="3 4" key="1">
    <citation type="submission" date="2019-01" db="EMBL/GenBank/DDBJ databases">
        <title>Complete genome sequence of Cohnella hallensis HS21 isolated from Korean fir (Abies koreana) rhizospheric soil.</title>
        <authorList>
            <person name="Jiang L."/>
            <person name="Kang S.W."/>
            <person name="Kim S."/>
            <person name="Jung J."/>
            <person name="Kim C.Y."/>
            <person name="Kim D.H."/>
            <person name="Kim S.W."/>
            <person name="Lee J."/>
        </authorList>
    </citation>
    <scope>NUCLEOTIDE SEQUENCE [LARGE SCALE GENOMIC DNA]</scope>
    <source>
        <strain evidence="3 4">HS21</strain>
    </source>
</reference>
<dbReference type="Gene3D" id="3.20.20.140">
    <property type="entry name" value="Metal-dependent hydrolases"/>
    <property type="match status" value="1"/>
</dbReference>
<dbReference type="Pfam" id="PF04909">
    <property type="entry name" value="Amidohydro_2"/>
    <property type="match status" value="1"/>
</dbReference>
<dbReference type="InterPro" id="IPR032466">
    <property type="entry name" value="Metal_Hydrolase"/>
</dbReference>
<dbReference type="GO" id="GO:0019748">
    <property type="term" value="P:secondary metabolic process"/>
    <property type="evidence" value="ECO:0007669"/>
    <property type="project" value="TreeGrafter"/>
</dbReference>
<proteinExistence type="predicted"/>
<keyword evidence="1" id="KW-0456">Lyase</keyword>
<dbReference type="InterPro" id="IPR006680">
    <property type="entry name" value="Amidohydro-rel"/>
</dbReference>
<dbReference type="GO" id="GO:0016787">
    <property type="term" value="F:hydrolase activity"/>
    <property type="evidence" value="ECO:0007669"/>
    <property type="project" value="UniProtKB-KW"/>
</dbReference>
<evidence type="ECO:0000313" key="4">
    <source>
        <dbReference type="Proteomes" id="UP000289856"/>
    </source>
</evidence>
<keyword evidence="3" id="KW-0378">Hydrolase</keyword>
<name>A0A3T1DD03_9BACL</name>
<accession>A0A3T1DD03</accession>
<dbReference type="KEGG" id="cohn:KCTCHS21_53720"/>
<dbReference type="PANTHER" id="PTHR21240:SF28">
    <property type="entry name" value="ISO-OROTATE DECARBOXYLASE (EUROFUNG)"/>
    <property type="match status" value="1"/>
</dbReference>
<dbReference type="Proteomes" id="UP000289856">
    <property type="component" value="Chromosome"/>
</dbReference>
<sequence>MLDQDKEVLTTGGLIDADVHPFMSSLEELVPYSDKTLRKRLRIGEFKNSSFGENTFTSDSFKLPFQRYDNIGPLHGLRTDAVPPSGRIPGADKEFLVKDLLDRYDTKFAVLNAGGGVMAAYHDVDLAVEFNRTYNDYLYEEWVKYDSRFGMTMMATPLDPQATVREIERIGKKPGVVGINLQNINIPLGKRHFYPIYEIAEAYGLPIILHPDAETSGEYAPAQAVGPASTYMEWHTTLGLVAQRQIISLVCEGVFERFPKLKVAFIEYGFSWLPSLLWRIDKNWKALREEVPWLKRLPSEYILQNIRIGTQPSEEPFHPGDLNEIIKMSKAEDILIYCSDYPHWDGDPVDQVFRSFSPELKEKIFSTNGKKLFGL</sequence>
<dbReference type="SUPFAM" id="SSF51556">
    <property type="entry name" value="Metallo-dependent hydrolases"/>
    <property type="match status" value="1"/>
</dbReference>
<protein>
    <submittedName>
        <fullName evidence="3">Hydrolase</fullName>
    </submittedName>
</protein>
<dbReference type="GO" id="GO:0016831">
    <property type="term" value="F:carboxy-lyase activity"/>
    <property type="evidence" value="ECO:0007669"/>
    <property type="project" value="InterPro"/>
</dbReference>
<evidence type="ECO:0000313" key="3">
    <source>
        <dbReference type="EMBL" id="BBI35973.1"/>
    </source>
</evidence>
<gene>
    <name evidence="3" type="ORF">KCTCHS21_53720</name>
</gene>
<dbReference type="AlphaFoldDB" id="A0A3T1DD03"/>
<dbReference type="EMBL" id="AP019400">
    <property type="protein sequence ID" value="BBI35973.1"/>
    <property type="molecule type" value="Genomic_DNA"/>
</dbReference>
<feature type="domain" description="Amidohydrolase-related" evidence="2">
    <location>
        <begin position="15"/>
        <end position="375"/>
    </location>
</feature>
<dbReference type="GO" id="GO:0005737">
    <property type="term" value="C:cytoplasm"/>
    <property type="evidence" value="ECO:0007669"/>
    <property type="project" value="TreeGrafter"/>
</dbReference>
<evidence type="ECO:0000256" key="1">
    <source>
        <dbReference type="ARBA" id="ARBA00023239"/>
    </source>
</evidence>
<organism evidence="3 4">
    <name type="scientific">Cohnella abietis</name>
    <dbReference type="NCBI Taxonomy" id="2507935"/>
    <lineage>
        <taxon>Bacteria</taxon>
        <taxon>Bacillati</taxon>
        <taxon>Bacillota</taxon>
        <taxon>Bacilli</taxon>
        <taxon>Bacillales</taxon>
        <taxon>Paenibacillaceae</taxon>
        <taxon>Cohnella</taxon>
    </lineage>
</organism>